<feature type="non-terminal residue" evidence="2">
    <location>
        <position position="1"/>
    </location>
</feature>
<evidence type="ECO:0000313" key="3">
    <source>
        <dbReference type="Proteomes" id="UP001597101"/>
    </source>
</evidence>
<keyword evidence="3" id="KW-1185">Reference proteome</keyword>
<reference evidence="3" key="1">
    <citation type="journal article" date="2019" name="Int. J. Syst. Evol. Microbiol.">
        <title>The Global Catalogue of Microorganisms (GCM) 10K type strain sequencing project: providing services to taxonomists for standard genome sequencing and annotation.</title>
        <authorList>
            <consortium name="The Broad Institute Genomics Platform"/>
            <consortium name="The Broad Institute Genome Sequencing Center for Infectious Disease"/>
            <person name="Wu L."/>
            <person name="Ma J."/>
        </authorList>
    </citation>
    <scope>NUCLEOTIDE SEQUENCE [LARGE SCALE GENOMIC DNA]</scope>
    <source>
        <strain evidence="3">CCUG 60023</strain>
    </source>
</reference>
<sequence length="186" mass="18733">ATGTPARGTLAPAPAAFSIPIAPAPGIEITKVADKTVDAIEGDVITYTYTLRNTGNVTLDSVAPTDNHVAAGTLGPITPAAVTLEPGDEQVFTASYTVLQADIDAGTAITNTATANATPRNGTLTPPTADAQVSVSASTPTLTITKTPSVLSDADVGDTVTYTYEVVNTGNITIDDVLPVDAHNGA</sequence>
<dbReference type="Pfam" id="PF24346">
    <property type="entry name" value="DUF7507"/>
    <property type="match status" value="2"/>
</dbReference>
<feature type="domain" description="DUF7507" evidence="1">
    <location>
        <begin position="24"/>
        <end position="123"/>
    </location>
</feature>
<dbReference type="InterPro" id="IPR055354">
    <property type="entry name" value="DUF7507"/>
</dbReference>
<proteinExistence type="predicted"/>
<protein>
    <recommendedName>
        <fullName evidence="1">DUF7507 domain-containing protein</fullName>
    </recommendedName>
</protein>
<organism evidence="2 3">
    <name type="scientific">Pseudahrensia aquimaris</name>
    <dbReference type="NCBI Taxonomy" id="744461"/>
    <lineage>
        <taxon>Bacteria</taxon>
        <taxon>Pseudomonadati</taxon>
        <taxon>Pseudomonadota</taxon>
        <taxon>Alphaproteobacteria</taxon>
        <taxon>Hyphomicrobiales</taxon>
        <taxon>Ahrensiaceae</taxon>
        <taxon>Pseudahrensia</taxon>
    </lineage>
</organism>
<accession>A0ABW3FJ77</accession>
<evidence type="ECO:0000313" key="2">
    <source>
        <dbReference type="EMBL" id="MFD0917583.1"/>
    </source>
</evidence>
<feature type="domain" description="DUF7507" evidence="1">
    <location>
        <begin position="139"/>
        <end position="185"/>
    </location>
</feature>
<evidence type="ECO:0000259" key="1">
    <source>
        <dbReference type="Pfam" id="PF24346"/>
    </source>
</evidence>
<dbReference type="InterPro" id="IPR047589">
    <property type="entry name" value="DUF11_rpt"/>
</dbReference>
<dbReference type="EMBL" id="JBHTJV010000015">
    <property type="protein sequence ID" value="MFD0917583.1"/>
    <property type="molecule type" value="Genomic_DNA"/>
</dbReference>
<gene>
    <name evidence="2" type="ORF">ACFQ14_14330</name>
</gene>
<dbReference type="Proteomes" id="UP001597101">
    <property type="component" value="Unassembled WGS sequence"/>
</dbReference>
<dbReference type="NCBIfam" id="TIGR01451">
    <property type="entry name" value="B_ant_repeat"/>
    <property type="match status" value="2"/>
</dbReference>
<name>A0ABW3FJ77_9HYPH</name>
<feature type="non-terminal residue" evidence="2">
    <location>
        <position position="186"/>
    </location>
</feature>
<comment type="caution">
    <text evidence="2">The sequence shown here is derived from an EMBL/GenBank/DDBJ whole genome shotgun (WGS) entry which is preliminary data.</text>
</comment>